<accession>A0A150TK38</accession>
<organism evidence="1 2">
    <name type="scientific">Sorangium cellulosum</name>
    <name type="common">Polyangium cellulosum</name>
    <dbReference type="NCBI Taxonomy" id="56"/>
    <lineage>
        <taxon>Bacteria</taxon>
        <taxon>Pseudomonadati</taxon>
        <taxon>Myxococcota</taxon>
        <taxon>Polyangia</taxon>
        <taxon>Polyangiales</taxon>
        <taxon>Polyangiaceae</taxon>
        <taxon>Sorangium</taxon>
    </lineage>
</organism>
<protein>
    <submittedName>
        <fullName evidence="1">Uncharacterized protein</fullName>
    </submittedName>
</protein>
<proteinExistence type="predicted"/>
<evidence type="ECO:0000313" key="1">
    <source>
        <dbReference type="EMBL" id="KYG05073.1"/>
    </source>
</evidence>
<dbReference type="AlphaFoldDB" id="A0A150TK38"/>
<dbReference type="EMBL" id="JEME01002183">
    <property type="protein sequence ID" value="KYG05073.1"/>
    <property type="molecule type" value="Genomic_DNA"/>
</dbReference>
<feature type="non-terminal residue" evidence="1">
    <location>
        <position position="179"/>
    </location>
</feature>
<reference evidence="1 2" key="1">
    <citation type="submission" date="2014-02" db="EMBL/GenBank/DDBJ databases">
        <title>The small core and large imbalanced accessory genome model reveals a collaborative survival strategy of Sorangium cellulosum strains in nature.</title>
        <authorList>
            <person name="Han K."/>
            <person name="Peng R."/>
            <person name="Blom J."/>
            <person name="Li Y.-Z."/>
        </authorList>
    </citation>
    <scope>NUCLEOTIDE SEQUENCE [LARGE SCALE GENOMIC DNA]</scope>
    <source>
        <strain evidence="1 2">So0007-03</strain>
    </source>
</reference>
<gene>
    <name evidence="1" type="ORF">BE21_43005</name>
</gene>
<sequence length="179" mass="19556">MRARRAARERCSADKLALLRRLAQSTLLGGLPETRVEQSWNEQVFAKLLDYRTLLSHSALPFHVLPKNAAGARRFDDFSLGFFGLGEHTVLGTAELKSPGTDLDAPQWTGNYKGTTPVEQALSAARGHGAACRWVLVSNFRELRLYDARSPDAPLATVADLRDVRNPGSSSELGPNDLG</sequence>
<comment type="caution">
    <text evidence="1">The sequence shown here is derived from an EMBL/GenBank/DDBJ whole genome shotgun (WGS) entry which is preliminary data.</text>
</comment>
<dbReference type="Proteomes" id="UP000075502">
    <property type="component" value="Unassembled WGS sequence"/>
</dbReference>
<name>A0A150TK38_SORCE</name>
<evidence type="ECO:0000313" key="2">
    <source>
        <dbReference type="Proteomes" id="UP000075502"/>
    </source>
</evidence>